<dbReference type="CDD" id="cd03010">
    <property type="entry name" value="TlpA_like_DsbE"/>
    <property type="match status" value="1"/>
</dbReference>
<evidence type="ECO:0000259" key="6">
    <source>
        <dbReference type="PROSITE" id="PS51352"/>
    </source>
</evidence>
<dbReference type="InterPro" id="IPR013766">
    <property type="entry name" value="Thioredoxin_domain"/>
</dbReference>
<accession>A0ABX0XJ76</accession>
<evidence type="ECO:0000313" key="8">
    <source>
        <dbReference type="Proteomes" id="UP000734218"/>
    </source>
</evidence>
<organism evidence="7 8">
    <name type="scientific">Sphingomonas jejuensis</name>
    <dbReference type="NCBI Taxonomy" id="904715"/>
    <lineage>
        <taxon>Bacteria</taxon>
        <taxon>Pseudomonadati</taxon>
        <taxon>Pseudomonadota</taxon>
        <taxon>Alphaproteobacteria</taxon>
        <taxon>Sphingomonadales</taxon>
        <taxon>Sphingomonadaceae</taxon>
        <taxon>Sphingomonas</taxon>
    </lineage>
</organism>
<evidence type="ECO:0000256" key="1">
    <source>
        <dbReference type="ARBA" id="ARBA00004196"/>
    </source>
</evidence>
<keyword evidence="4" id="KW-1015">Disulfide bond</keyword>
<dbReference type="InterPro" id="IPR036249">
    <property type="entry name" value="Thioredoxin-like_sf"/>
</dbReference>
<feature type="domain" description="Thioredoxin" evidence="6">
    <location>
        <begin position="35"/>
        <end position="174"/>
    </location>
</feature>
<dbReference type="PANTHER" id="PTHR42852">
    <property type="entry name" value="THIOL:DISULFIDE INTERCHANGE PROTEIN DSBE"/>
    <property type="match status" value="1"/>
</dbReference>
<evidence type="ECO:0000256" key="4">
    <source>
        <dbReference type="ARBA" id="ARBA00023157"/>
    </source>
</evidence>
<evidence type="ECO:0000256" key="2">
    <source>
        <dbReference type="ARBA" id="ARBA00007758"/>
    </source>
</evidence>
<protein>
    <submittedName>
        <fullName evidence="7">Cytochrome c biogenesis protein CcmG/thiol:disulfide interchange protein DsbE</fullName>
    </submittedName>
</protein>
<keyword evidence="3" id="KW-0201">Cytochrome c-type biogenesis</keyword>
<dbReference type="Proteomes" id="UP000734218">
    <property type="component" value="Unassembled WGS sequence"/>
</dbReference>
<evidence type="ECO:0000256" key="3">
    <source>
        <dbReference type="ARBA" id="ARBA00022748"/>
    </source>
</evidence>
<evidence type="ECO:0000256" key="5">
    <source>
        <dbReference type="ARBA" id="ARBA00023284"/>
    </source>
</evidence>
<comment type="subcellular location">
    <subcellularLocation>
        <location evidence="1">Cell envelope</location>
    </subcellularLocation>
</comment>
<keyword evidence="5" id="KW-0676">Redox-active center</keyword>
<gene>
    <name evidence="7" type="ORF">GGR88_000769</name>
</gene>
<proteinExistence type="inferred from homology"/>
<reference evidence="7 8" key="1">
    <citation type="submission" date="2020-03" db="EMBL/GenBank/DDBJ databases">
        <title>Genomic Encyclopedia of Type Strains, Phase IV (KMG-IV): sequencing the most valuable type-strain genomes for metagenomic binning, comparative biology and taxonomic classification.</title>
        <authorList>
            <person name="Goeker M."/>
        </authorList>
    </citation>
    <scope>NUCLEOTIDE SEQUENCE [LARGE SCALE GENOMIC DNA]</scope>
    <source>
        <strain evidence="7 8">DSM 27651</strain>
    </source>
</reference>
<dbReference type="Gene3D" id="3.40.30.10">
    <property type="entry name" value="Glutaredoxin"/>
    <property type="match status" value="1"/>
</dbReference>
<dbReference type="InterPro" id="IPR050553">
    <property type="entry name" value="Thioredoxin_ResA/DsbE_sf"/>
</dbReference>
<dbReference type="InterPro" id="IPR013740">
    <property type="entry name" value="Redoxin"/>
</dbReference>
<dbReference type="InterPro" id="IPR004799">
    <property type="entry name" value="Periplasmic_diS_OxRdtase_DsbE"/>
</dbReference>
<sequence length="174" mass="18422">MRRWMLWAPLAGFVLLAVLVAVGLLRPADRTVLSRMVGRPVPALVLAPAVAGKPGLSTADLKGEVRLVNLFASWCAPCIAEAPQLLALKQAGVRIDGIALRDARADVTRFLADHGDPFDHIGDDPRSTAQLALGSSGVPESFVVDAAGVIRHQHVGPIMPQDMDAILAAIEDAR</sequence>
<dbReference type="EMBL" id="JAATJE010000001">
    <property type="protein sequence ID" value="NJC33295.1"/>
    <property type="molecule type" value="Genomic_DNA"/>
</dbReference>
<name>A0ABX0XJ76_9SPHN</name>
<dbReference type="PROSITE" id="PS51352">
    <property type="entry name" value="THIOREDOXIN_2"/>
    <property type="match status" value="1"/>
</dbReference>
<comment type="caution">
    <text evidence="7">The sequence shown here is derived from an EMBL/GenBank/DDBJ whole genome shotgun (WGS) entry which is preliminary data.</text>
</comment>
<dbReference type="SUPFAM" id="SSF52833">
    <property type="entry name" value="Thioredoxin-like"/>
    <property type="match status" value="1"/>
</dbReference>
<dbReference type="RefSeq" id="WP_167953176.1">
    <property type="nucleotide sequence ID" value="NZ_JAATJE010000001.1"/>
</dbReference>
<keyword evidence="8" id="KW-1185">Reference proteome</keyword>
<dbReference type="PANTHER" id="PTHR42852:SF6">
    <property type="entry name" value="THIOL:DISULFIDE INTERCHANGE PROTEIN DSBE"/>
    <property type="match status" value="1"/>
</dbReference>
<comment type="similarity">
    <text evidence="2">Belongs to the thioredoxin family. DsbE subfamily.</text>
</comment>
<dbReference type="Pfam" id="PF08534">
    <property type="entry name" value="Redoxin"/>
    <property type="match status" value="1"/>
</dbReference>
<evidence type="ECO:0000313" key="7">
    <source>
        <dbReference type="EMBL" id="NJC33295.1"/>
    </source>
</evidence>